<dbReference type="EMBL" id="BPLR01015237">
    <property type="protein sequence ID" value="GIY74625.1"/>
    <property type="molecule type" value="Genomic_DNA"/>
</dbReference>
<accession>A0AAV4VZE4</accession>
<gene>
    <name evidence="1" type="ORF">CEXT_511161</name>
</gene>
<sequence length="80" mass="8917">MMSELRITSYTARRLNYLWLPSPPLENLRDGTRFFGIAFTSSRAPSTSEVDIKASVKARAPKPLSGRLPVETCLFAKIST</sequence>
<evidence type="ECO:0000313" key="1">
    <source>
        <dbReference type="EMBL" id="GIY74625.1"/>
    </source>
</evidence>
<name>A0AAV4VZE4_CAEEX</name>
<reference evidence="1 2" key="1">
    <citation type="submission" date="2021-06" db="EMBL/GenBank/DDBJ databases">
        <title>Caerostris extrusa draft genome.</title>
        <authorList>
            <person name="Kono N."/>
            <person name="Arakawa K."/>
        </authorList>
    </citation>
    <scope>NUCLEOTIDE SEQUENCE [LARGE SCALE GENOMIC DNA]</scope>
</reference>
<evidence type="ECO:0000313" key="2">
    <source>
        <dbReference type="Proteomes" id="UP001054945"/>
    </source>
</evidence>
<proteinExistence type="predicted"/>
<protein>
    <submittedName>
        <fullName evidence="1">Uncharacterized protein</fullName>
    </submittedName>
</protein>
<dbReference type="Proteomes" id="UP001054945">
    <property type="component" value="Unassembled WGS sequence"/>
</dbReference>
<comment type="caution">
    <text evidence="1">The sequence shown here is derived from an EMBL/GenBank/DDBJ whole genome shotgun (WGS) entry which is preliminary data.</text>
</comment>
<dbReference type="AlphaFoldDB" id="A0AAV4VZE4"/>
<keyword evidence="2" id="KW-1185">Reference proteome</keyword>
<organism evidence="1 2">
    <name type="scientific">Caerostris extrusa</name>
    <name type="common">Bark spider</name>
    <name type="synonym">Caerostris bankana</name>
    <dbReference type="NCBI Taxonomy" id="172846"/>
    <lineage>
        <taxon>Eukaryota</taxon>
        <taxon>Metazoa</taxon>
        <taxon>Ecdysozoa</taxon>
        <taxon>Arthropoda</taxon>
        <taxon>Chelicerata</taxon>
        <taxon>Arachnida</taxon>
        <taxon>Araneae</taxon>
        <taxon>Araneomorphae</taxon>
        <taxon>Entelegynae</taxon>
        <taxon>Araneoidea</taxon>
        <taxon>Araneidae</taxon>
        <taxon>Caerostris</taxon>
    </lineage>
</organism>